<feature type="signal peptide" evidence="3">
    <location>
        <begin position="1"/>
        <end position="28"/>
    </location>
</feature>
<feature type="transmembrane region" description="Helical" evidence="2">
    <location>
        <begin position="702"/>
        <end position="724"/>
    </location>
</feature>
<feature type="domain" description="Bacterial Ig-like" evidence="5">
    <location>
        <begin position="233"/>
        <end position="317"/>
    </location>
</feature>
<evidence type="ECO:0000259" key="4">
    <source>
        <dbReference type="Pfam" id="PF04213"/>
    </source>
</evidence>
<dbReference type="EMBL" id="JXSQ01000010">
    <property type="protein sequence ID" value="KIP52524.1"/>
    <property type="molecule type" value="Genomic_DNA"/>
</dbReference>
<feature type="chain" id="PRO_5038331665" description="Ig-like domain-containing protein" evidence="3">
    <location>
        <begin position="29"/>
        <end position="739"/>
    </location>
</feature>
<dbReference type="Proteomes" id="UP000032120">
    <property type="component" value="Unassembled WGS sequence"/>
</dbReference>
<evidence type="ECO:0000313" key="6">
    <source>
        <dbReference type="EMBL" id="KIP52524.1"/>
    </source>
</evidence>
<dbReference type="GO" id="GO:0005975">
    <property type="term" value="P:carbohydrate metabolic process"/>
    <property type="evidence" value="ECO:0007669"/>
    <property type="project" value="UniProtKB-ARBA"/>
</dbReference>
<feature type="region of interest" description="Disordered" evidence="1">
    <location>
        <begin position="658"/>
        <end position="693"/>
    </location>
</feature>
<dbReference type="Gene3D" id="2.60.40.10">
    <property type="entry name" value="Immunoglobulins"/>
    <property type="match status" value="2"/>
</dbReference>
<organism evidence="6 7">
    <name type="scientific">Leucobacter komagatae</name>
    <dbReference type="NCBI Taxonomy" id="55969"/>
    <lineage>
        <taxon>Bacteria</taxon>
        <taxon>Bacillati</taxon>
        <taxon>Actinomycetota</taxon>
        <taxon>Actinomycetes</taxon>
        <taxon>Micrococcales</taxon>
        <taxon>Microbacteriaceae</taxon>
        <taxon>Leucobacter</taxon>
    </lineage>
</organism>
<comment type="caution">
    <text evidence="6">The sequence shown here is derived from an EMBL/GenBank/DDBJ whole genome shotgun (WGS) entry which is preliminary data.</text>
</comment>
<feature type="domain" description="Bacterial Ig-like" evidence="5">
    <location>
        <begin position="474"/>
        <end position="558"/>
    </location>
</feature>
<evidence type="ECO:0008006" key="8">
    <source>
        <dbReference type="Google" id="ProtNLM"/>
    </source>
</evidence>
<evidence type="ECO:0000256" key="1">
    <source>
        <dbReference type="SAM" id="MobiDB-lite"/>
    </source>
</evidence>
<proteinExistence type="predicted"/>
<keyword evidence="2" id="KW-1133">Transmembrane helix</keyword>
<gene>
    <name evidence="6" type="ORF">SD72_09110</name>
</gene>
<dbReference type="AlphaFoldDB" id="A0A0D0ILT2"/>
<dbReference type="OrthoDB" id="7210788at2"/>
<keyword evidence="2" id="KW-0472">Membrane</keyword>
<dbReference type="RefSeq" id="WP_042544134.1">
    <property type="nucleotide sequence ID" value="NZ_JXSQ01000010.1"/>
</dbReference>
<evidence type="ECO:0000256" key="2">
    <source>
        <dbReference type="SAM" id="Phobius"/>
    </source>
</evidence>
<accession>A0A0D0ILT2</accession>
<evidence type="ECO:0000256" key="3">
    <source>
        <dbReference type="SAM" id="SignalP"/>
    </source>
</evidence>
<dbReference type="Pfam" id="PF04213">
    <property type="entry name" value="HtaA"/>
    <property type="match status" value="1"/>
</dbReference>
<protein>
    <recommendedName>
        <fullName evidence="8">Ig-like domain-containing protein</fullName>
    </recommendedName>
</protein>
<name>A0A0D0ILT2_9MICO</name>
<feature type="domain" description="Htaa" evidence="4">
    <location>
        <begin position="48"/>
        <end position="217"/>
    </location>
</feature>
<dbReference type="InterPro" id="IPR032109">
    <property type="entry name" value="Big_3_5"/>
</dbReference>
<sequence length="739" mass="74106">MRITERRKSGALLGALTTSLLVAGSLIAAPTIASAEPAESEDGVVAGATLDWGVRESFRTYVVGPMAKGRIDLLGNTTGEYHWSGGAGTAALDGSTASVSFGEGNGVHFRGHQSGSAAEDPYILDIAFTNPRVVVLSPSTAELRVDVQGREYLGATTVGELYSMKDALLAEVELPEPSVAGNVMTWTAAPAVLSEEGSDAFGGFYLAGVSLDPVTFSLPITERVAAEATQTTLTSSIAVAAEGDPVTLTATVTPEAAGTVQFRADGVELAESVPVVAGVATLETSALSLGTNSVTAEFVPTVSSAFLGSVSEPVDVTMLTRATVTVDKVEGINPAGETVTVRGSGFLPNAPHTTGRYQPLEGKFAGTYVVFGSFAEQWQPSQGIGSAARSTLASRWAVQAAELELIASVPGGTELNADGTFETTLTLTKDSAKALADGRYGVYTYGAGGATYAPFETFTPIAFAPAEGTSATLESSATSTFLGDSVELSATVTPDVPGSVQFKSGAVSLGEPIEVVGGAAALATTELAVGVNRVTAEFVPTNTDTHARSVSAEVAIAVAPLPAALVNGKPAGTVTVNPGDEVELKIGAFGAGEKFGVEVLSEVEAILGVHEANADGFVNVSWTVPTDAVLGAHTIVVTNTDTGREFAFPDAFLVEKAKTPGPGGGGDGGGVGGGGEGGGGGGAGSGDKGSGNALEKTGAGDGVALTLAAAGGMLLLLGGALLAARRGLAVRSRIASATE</sequence>
<keyword evidence="3" id="KW-0732">Signal</keyword>
<keyword evidence="2" id="KW-0812">Transmembrane</keyword>
<feature type="compositionally biased region" description="Gly residues" evidence="1">
    <location>
        <begin position="661"/>
        <end position="689"/>
    </location>
</feature>
<dbReference type="Gene3D" id="2.60.40.230">
    <property type="entry name" value="Neocarzinostatin-like"/>
    <property type="match status" value="1"/>
</dbReference>
<dbReference type="InterPro" id="IPR013783">
    <property type="entry name" value="Ig-like_fold"/>
</dbReference>
<dbReference type="Pfam" id="PF16640">
    <property type="entry name" value="Big_3_5"/>
    <property type="match status" value="2"/>
</dbReference>
<evidence type="ECO:0000313" key="7">
    <source>
        <dbReference type="Proteomes" id="UP000032120"/>
    </source>
</evidence>
<evidence type="ECO:0000259" key="5">
    <source>
        <dbReference type="Pfam" id="PF16640"/>
    </source>
</evidence>
<reference evidence="6 7" key="1">
    <citation type="submission" date="2015-01" db="EMBL/GenBank/DDBJ databases">
        <title>Draft genome sequence of Leucobacter komagatae strain VKM ST2845.</title>
        <authorList>
            <person name="Karlyshev A.V."/>
            <person name="Kudryashova E.B."/>
        </authorList>
    </citation>
    <scope>NUCLEOTIDE SEQUENCE [LARGE SCALE GENOMIC DNA]</scope>
    <source>
        <strain evidence="6 7">VKM ST2845</strain>
    </source>
</reference>
<keyword evidence="7" id="KW-1185">Reference proteome</keyword>
<dbReference type="InterPro" id="IPR007331">
    <property type="entry name" value="Htaa"/>
</dbReference>